<dbReference type="AlphaFoldDB" id="A0A0V0Q7A8"/>
<reference evidence="3 4" key="1">
    <citation type="journal article" date="2015" name="Sci. Rep.">
        <title>Genome of the facultative scuticociliatosis pathogen Pseudocohnilembus persalinus provides insight into its virulence through horizontal gene transfer.</title>
        <authorList>
            <person name="Xiong J."/>
            <person name="Wang G."/>
            <person name="Cheng J."/>
            <person name="Tian M."/>
            <person name="Pan X."/>
            <person name="Warren A."/>
            <person name="Jiang C."/>
            <person name="Yuan D."/>
            <person name="Miao W."/>
        </authorList>
    </citation>
    <scope>NUCLEOTIDE SEQUENCE [LARGE SCALE GENOMIC DNA]</scope>
    <source>
        <strain evidence="3">36N120E</strain>
    </source>
</reference>
<accession>A0A0V0Q7A8</accession>
<dbReference type="InterPro" id="IPR050821">
    <property type="entry name" value="Cytosolic_carboxypeptidase"/>
</dbReference>
<dbReference type="InParanoid" id="A0A0V0Q7A8"/>
<comment type="caution">
    <text evidence="3">The sequence shown here is derived from an EMBL/GenBank/DDBJ whole genome shotgun (WGS) entry which is preliminary data.</text>
</comment>
<protein>
    <recommendedName>
        <fullName evidence="2">Cytosolic carboxypeptidase N-terminal domain-containing protein</fullName>
    </recommendedName>
</protein>
<organism evidence="3 4">
    <name type="scientific">Pseudocohnilembus persalinus</name>
    <name type="common">Ciliate</name>
    <dbReference type="NCBI Taxonomy" id="266149"/>
    <lineage>
        <taxon>Eukaryota</taxon>
        <taxon>Sar</taxon>
        <taxon>Alveolata</taxon>
        <taxon>Ciliophora</taxon>
        <taxon>Intramacronucleata</taxon>
        <taxon>Oligohymenophorea</taxon>
        <taxon>Scuticociliatia</taxon>
        <taxon>Philasterida</taxon>
        <taxon>Pseudocohnilembidae</taxon>
        <taxon>Pseudocohnilembus</taxon>
    </lineage>
</organism>
<evidence type="ECO:0000313" key="4">
    <source>
        <dbReference type="Proteomes" id="UP000054937"/>
    </source>
</evidence>
<sequence>MKITSKNKFFFKVDNGTNKICFDSDFDSGNCAKVVKIRDNQFDIYMQNDSGNFEEIKTSKSWFYFSVQGFQADKMVRFNVHKVHMLSQLYNADQIQRYRPIYRIEGEEEFKRLENQYDQNIQEKQKVIFQDEYEVDNDNKNFKLDKRIYFHQEVLSLSYEMREIHLITISSYDCMLDETEENMDSYLFPIKKEQENRAKKFSTKKPIILLTARVHPGETQK</sequence>
<evidence type="ECO:0000259" key="2">
    <source>
        <dbReference type="Pfam" id="PF18027"/>
    </source>
</evidence>
<dbReference type="OrthoDB" id="10253041at2759"/>
<dbReference type="EMBL" id="LDAU01000272">
    <property type="protein sequence ID" value="KRW98121.1"/>
    <property type="molecule type" value="Genomic_DNA"/>
</dbReference>
<name>A0A0V0Q7A8_PSEPJ</name>
<dbReference type="Proteomes" id="UP000054937">
    <property type="component" value="Unassembled WGS sequence"/>
</dbReference>
<gene>
    <name evidence="3" type="ORF">PPERSA_11554</name>
</gene>
<dbReference type="PANTHER" id="PTHR12756:SF12">
    <property type="entry name" value="CYTOSOLIC CARBOXYPEPTIDASE-LIKE PROTEIN 5"/>
    <property type="match status" value="1"/>
</dbReference>
<evidence type="ECO:0000313" key="3">
    <source>
        <dbReference type="EMBL" id="KRW98121.1"/>
    </source>
</evidence>
<dbReference type="Gene3D" id="2.60.40.3120">
    <property type="match status" value="1"/>
</dbReference>
<feature type="domain" description="Cytosolic carboxypeptidase N-terminal" evidence="2">
    <location>
        <begin position="22"/>
        <end position="120"/>
    </location>
</feature>
<dbReference type="Pfam" id="PF18027">
    <property type="entry name" value="Pepdidase_M14_N"/>
    <property type="match status" value="1"/>
</dbReference>
<comment type="cofactor">
    <cofactor evidence="1">
        <name>Zn(2+)</name>
        <dbReference type="ChEBI" id="CHEBI:29105"/>
    </cofactor>
</comment>
<dbReference type="InterPro" id="IPR040626">
    <property type="entry name" value="Pepdidase_M14_N"/>
</dbReference>
<dbReference type="PANTHER" id="PTHR12756">
    <property type="entry name" value="CYTOSOLIC CARBOXYPEPTIDASE"/>
    <property type="match status" value="1"/>
</dbReference>
<proteinExistence type="predicted"/>
<dbReference type="SUPFAM" id="SSF53187">
    <property type="entry name" value="Zn-dependent exopeptidases"/>
    <property type="match status" value="1"/>
</dbReference>
<keyword evidence="4" id="KW-1185">Reference proteome</keyword>
<evidence type="ECO:0000256" key="1">
    <source>
        <dbReference type="ARBA" id="ARBA00001947"/>
    </source>
</evidence>